<dbReference type="Pfam" id="PF03663">
    <property type="entry name" value="Glyco_hydro_76"/>
    <property type="match status" value="1"/>
</dbReference>
<evidence type="ECO:0000256" key="8">
    <source>
        <dbReference type="ARBA" id="ARBA00023180"/>
    </source>
</evidence>
<dbReference type="FunFam" id="1.50.10.20:FF:000006">
    <property type="entry name" value="Mannan endo-1,6-alpha-mannosidase"/>
    <property type="match status" value="1"/>
</dbReference>
<evidence type="ECO:0000256" key="6">
    <source>
        <dbReference type="ARBA" id="ARBA00022801"/>
    </source>
</evidence>
<dbReference type="GO" id="GO:0016052">
    <property type="term" value="P:carbohydrate catabolic process"/>
    <property type="evidence" value="ECO:0007669"/>
    <property type="project" value="InterPro"/>
</dbReference>
<dbReference type="OrthoDB" id="4187847at2759"/>
<dbReference type="SUPFAM" id="SSF48208">
    <property type="entry name" value="Six-hairpin glycosidases"/>
    <property type="match status" value="1"/>
</dbReference>
<dbReference type="PANTHER" id="PTHR12145">
    <property type="entry name" value="MANNAN ENDO-1,6-ALPHA-MANNOSIDASE DCW1"/>
    <property type="match status" value="1"/>
</dbReference>
<comment type="subcellular location">
    <subcellularLocation>
        <location evidence="2">Endomembrane system</location>
    </subcellularLocation>
</comment>
<evidence type="ECO:0000256" key="7">
    <source>
        <dbReference type="ARBA" id="ARBA00023136"/>
    </source>
</evidence>
<evidence type="ECO:0000256" key="4">
    <source>
        <dbReference type="ARBA" id="ARBA00012350"/>
    </source>
</evidence>
<dbReference type="EC" id="3.2.1.101" evidence="4"/>
<evidence type="ECO:0000256" key="1">
    <source>
        <dbReference type="ARBA" id="ARBA00001452"/>
    </source>
</evidence>
<evidence type="ECO:0000256" key="9">
    <source>
        <dbReference type="ARBA" id="ARBA00023295"/>
    </source>
</evidence>
<gene>
    <name evidence="11" type="ORF">PV09_02994</name>
</gene>
<evidence type="ECO:0000256" key="5">
    <source>
        <dbReference type="ARBA" id="ARBA00022729"/>
    </source>
</evidence>
<keyword evidence="7" id="KW-0472">Membrane</keyword>
<feature type="signal peptide" evidence="10">
    <location>
        <begin position="1"/>
        <end position="19"/>
    </location>
</feature>
<evidence type="ECO:0000256" key="10">
    <source>
        <dbReference type="SAM" id="SignalP"/>
    </source>
</evidence>
<dbReference type="InParanoid" id="A0A0D2AJ57"/>
<name>A0A0D2AJ57_9PEZI</name>
<keyword evidence="12" id="KW-1185">Reference proteome</keyword>
<dbReference type="EMBL" id="KN847535">
    <property type="protein sequence ID" value="KIW06565.1"/>
    <property type="molecule type" value="Genomic_DNA"/>
</dbReference>
<keyword evidence="6" id="KW-0378">Hydrolase</keyword>
<evidence type="ECO:0000256" key="2">
    <source>
        <dbReference type="ARBA" id="ARBA00004308"/>
    </source>
</evidence>
<protein>
    <recommendedName>
        <fullName evidence="4">mannan endo-1,6-alpha-mannosidase</fullName>
        <ecNumber evidence="4">3.2.1.101</ecNumber>
    </recommendedName>
</protein>
<accession>A0A0D2AJ57</accession>
<evidence type="ECO:0000313" key="12">
    <source>
        <dbReference type="Proteomes" id="UP000053259"/>
    </source>
</evidence>
<reference evidence="11 12" key="1">
    <citation type="submission" date="2015-01" db="EMBL/GenBank/DDBJ databases">
        <title>The Genome Sequence of Ochroconis gallopava CBS43764.</title>
        <authorList>
            <consortium name="The Broad Institute Genomics Platform"/>
            <person name="Cuomo C."/>
            <person name="de Hoog S."/>
            <person name="Gorbushina A."/>
            <person name="Stielow B."/>
            <person name="Teixiera M."/>
            <person name="Abouelleil A."/>
            <person name="Chapman S.B."/>
            <person name="Priest M."/>
            <person name="Young S.K."/>
            <person name="Wortman J."/>
            <person name="Nusbaum C."/>
            <person name="Birren B."/>
        </authorList>
    </citation>
    <scope>NUCLEOTIDE SEQUENCE [LARGE SCALE GENOMIC DNA]</scope>
    <source>
        <strain evidence="11 12">CBS 43764</strain>
    </source>
</reference>
<dbReference type="GeneID" id="27310967"/>
<keyword evidence="8" id="KW-0325">Glycoprotein</keyword>
<evidence type="ECO:0000256" key="3">
    <source>
        <dbReference type="ARBA" id="ARBA00009699"/>
    </source>
</evidence>
<dbReference type="InterPro" id="IPR008928">
    <property type="entry name" value="6-hairpin_glycosidase_sf"/>
</dbReference>
<dbReference type="InterPro" id="IPR005198">
    <property type="entry name" value="Glyco_hydro_76"/>
</dbReference>
<feature type="chain" id="PRO_5002238434" description="mannan endo-1,6-alpha-mannosidase" evidence="10">
    <location>
        <begin position="20"/>
        <end position="395"/>
    </location>
</feature>
<keyword evidence="9" id="KW-0326">Glycosidase</keyword>
<dbReference type="AlphaFoldDB" id="A0A0D2AJ57"/>
<dbReference type="GO" id="GO:0008496">
    <property type="term" value="F:mannan endo-1,6-alpha-mannosidase activity"/>
    <property type="evidence" value="ECO:0007669"/>
    <property type="project" value="UniProtKB-EC"/>
</dbReference>
<dbReference type="Gene3D" id="1.50.10.20">
    <property type="match status" value="1"/>
</dbReference>
<dbReference type="PANTHER" id="PTHR12145:SF36">
    <property type="entry name" value="MANNAN ENDO-1,6-ALPHA-MANNOSIDASE DCW1"/>
    <property type="match status" value="1"/>
</dbReference>
<keyword evidence="5 10" id="KW-0732">Signal</keyword>
<dbReference type="GO" id="GO:0012505">
    <property type="term" value="C:endomembrane system"/>
    <property type="evidence" value="ECO:0007669"/>
    <property type="project" value="UniProtKB-SubCell"/>
</dbReference>
<dbReference type="Proteomes" id="UP000053259">
    <property type="component" value="Unassembled WGS sequence"/>
</dbReference>
<dbReference type="VEuPathDB" id="FungiDB:PV09_02994"/>
<evidence type="ECO:0000313" key="11">
    <source>
        <dbReference type="EMBL" id="KIW06565.1"/>
    </source>
</evidence>
<dbReference type="STRING" id="253628.A0A0D2AJ57"/>
<dbReference type="GO" id="GO:0009272">
    <property type="term" value="P:fungal-type cell wall biogenesis"/>
    <property type="evidence" value="ECO:0007669"/>
    <property type="project" value="TreeGrafter"/>
</dbReference>
<proteinExistence type="inferred from homology"/>
<comment type="similarity">
    <text evidence="3">Belongs to the glycosyl hydrolase 76 family.</text>
</comment>
<organism evidence="11 12">
    <name type="scientific">Verruconis gallopava</name>
    <dbReference type="NCBI Taxonomy" id="253628"/>
    <lineage>
        <taxon>Eukaryota</taxon>
        <taxon>Fungi</taxon>
        <taxon>Dikarya</taxon>
        <taxon>Ascomycota</taxon>
        <taxon>Pezizomycotina</taxon>
        <taxon>Dothideomycetes</taxon>
        <taxon>Pleosporomycetidae</taxon>
        <taxon>Venturiales</taxon>
        <taxon>Sympoventuriaceae</taxon>
        <taxon>Verruconis</taxon>
    </lineage>
</organism>
<comment type="catalytic activity">
    <reaction evidence="1">
        <text>Random hydrolysis of (1-&gt;6)-alpha-D-mannosidic linkages in unbranched (1-&gt;6)-mannans.</text>
        <dbReference type="EC" id="3.2.1.101"/>
    </reaction>
</comment>
<dbReference type="InterPro" id="IPR014480">
    <property type="entry name" value="Mannan-1_6-alpha_mannosidase"/>
</dbReference>
<sequence length="395" mass="42667">MYFSRCLFLGASLIGSSVSLSLVPSDVASVKSALKIAADNLMGFYNFAPVGVLPSPYWWWESAGLFGGMIEYWHYTGDSTYNQAVAQALLSQLSPGNDFMMPSAEGNDDQGWWALAAMGAAEYGLPNPGGPSWISVAQNVFNEFASRWDMTRCNGGMKWKIQPGADGYHYKSTIANGLAFQLAARLARFTGDPTYLDWAINAYNWTQSVGLIDENFNVFDGTDDAKSTGCVDVNHDQWSYNVGAFMYGAAVLFDVTGDPLWSDRTAGLVGNAVATFFDGRIMYEKMCERQGTCNVDQLSFKAYLARWMAGTANIIPSFQAAILPFLEASAEGAAKACTGGGNGQMCGSRWDIGKSDGSTGVGQQMAALDVMRGSLVIGAAKPIGARRRVRREFNA</sequence>
<dbReference type="HOGENOM" id="CLU_025694_1_2_1"/>
<dbReference type="RefSeq" id="XP_016216434.1">
    <property type="nucleotide sequence ID" value="XM_016356128.1"/>
</dbReference>
<dbReference type="PIRSF" id="PIRSF016302">
    <property type="entry name" value="Man_a_manosd"/>
    <property type="match status" value="1"/>
</dbReference>